<keyword evidence="2" id="KW-1185">Reference proteome</keyword>
<proteinExistence type="predicted"/>
<organism evidence="1 2">
    <name type="scientific">Chryseobacterium edaphi</name>
    <dbReference type="NCBI Taxonomy" id="2976532"/>
    <lineage>
        <taxon>Bacteria</taxon>
        <taxon>Pseudomonadati</taxon>
        <taxon>Bacteroidota</taxon>
        <taxon>Flavobacteriia</taxon>
        <taxon>Flavobacteriales</taxon>
        <taxon>Weeksellaceae</taxon>
        <taxon>Chryseobacterium group</taxon>
        <taxon>Chryseobacterium</taxon>
    </lineage>
</organism>
<name>A0ABT2W3K8_9FLAO</name>
<comment type="caution">
    <text evidence="1">The sequence shown here is derived from an EMBL/GenBank/DDBJ whole genome shotgun (WGS) entry which is preliminary data.</text>
</comment>
<evidence type="ECO:0000313" key="2">
    <source>
        <dbReference type="Proteomes" id="UP001208649"/>
    </source>
</evidence>
<protein>
    <submittedName>
        <fullName evidence="1">Uncharacterized protein</fullName>
    </submittedName>
</protein>
<gene>
    <name evidence="1" type="ORF">NZ698_05150</name>
</gene>
<dbReference type="RefSeq" id="WP_263002014.1">
    <property type="nucleotide sequence ID" value="NZ_JAOTEM010000001.1"/>
</dbReference>
<dbReference type="Proteomes" id="UP001208649">
    <property type="component" value="Unassembled WGS sequence"/>
</dbReference>
<sequence length="117" mass="13792">MIFEDKPHIVLQEKSSMPQENFKFITNVINFNGDKSFILSSLQRIKNSTLCKIKRKAINKFIKEYATIHFEGYVENDSHTLHSEGYQLTPAYAKQSYEKVLKEQEYLNRLITTLDRD</sequence>
<evidence type="ECO:0000313" key="1">
    <source>
        <dbReference type="EMBL" id="MCU7616575.1"/>
    </source>
</evidence>
<accession>A0ABT2W3K8</accession>
<dbReference type="EMBL" id="JAOTEM010000001">
    <property type="protein sequence ID" value="MCU7616575.1"/>
    <property type="molecule type" value="Genomic_DNA"/>
</dbReference>
<reference evidence="2" key="1">
    <citation type="submission" date="2023-07" db="EMBL/GenBank/DDBJ databases">
        <title>Chryseobacterium sp. strain PBS4-4 Genome sequencing and assembly.</title>
        <authorList>
            <person name="Jung Y."/>
        </authorList>
    </citation>
    <scope>NUCLEOTIDE SEQUENCE [LARGE SCALE GENOMIC DNA]</scope>
    <source>
        <strain evidence="2">PBS4-4</strain>
    </source>
</reference>